<reference evidence="9" key="1">
    <citation type="submission" date="2022-11" db="UniProtKB">
        <authorList>
            <consortium name="EnsemblMetazoa"/>
        </authorList>
    </citation>
    <scope>IDENTIFICATION</scope>
</reference>
<dbReference type="FunFam" id="2.60.40.790:FF:000022">
    <property type="entry name" value="Protein SHQ1 homolog"/>
    <property type="match status" value="1"/>
</dbReference>
<dbReference type="InterPro" id="IPR007052">
    <property type="entry name" value="CS_dom"/>
</dbReference>
<feature type="compositionally biased region" description="Basic and acidic residues" evidence="7">
    <location>
        <begin position="481"/>
        <end position="490"/>
    </location>
</feature>
<dbReference type="Gene3D" id="2.60.40.790">
    <property type="match status" value="1"/>
</dbReference>
<dbReference type="GO" id="GO:0005654">
    <property type="term" value="C:nucleoplasm"/>
    <property type="evidence" value="ECO:0007669"/>
    <property type="project" value="UniProtKB-SubCell"/>
</dbReference>
<dbReference type="InterPro" id="IPR008978">
    <property type="entry name" value="HSP20-like_chaperone"/>
</dbReference>
<dbReference type="GO" id="GO:0005829">
    <property type="term" value="C:cytosol"/>
    <property type="evidence" value="ECO:0007669"/>
    <property type="project" value="UniProtKB-SubCell"/>
</dbReference>
<evidence type="ECO:0000313" key="9">
    <source>
        <dbReference type="EnsemblMetazoa" id="XP_038045571.1"/>
    </source>
</evidence>
<evidence type="ECO:0000259" key="8">
    <source>
        <dbReference type="PROSITE" id="PS51203"/>
    </source>
</evidence>
<keyword evidence="6" id="KW-0539">Nucleus</keyword>
<dbReference type="RefSeq" id="XP_038045571.1">
    <property type="nucleotide sequence ID" value="XM_038189643.1"/>
</dbReference>
<evidence type="ECO:0000256" key="5">
    <source>
        <dbReference type="ARBA" id="ARBA00022490"/>
    </source>
</evidence>
<evidence type="ECO:0000256" key="7">
    <source>
        <dbReference type="SAM" id="MobiDB-lite"/>
    </source>
</evidence>
<sequence length="717" mass="80847">MLTPAFELGQDADFLKILIKARYAKVTEVEIFVDGNDFKFYAKPYFLRLQLPGRVLEDGRERAKYDVDTGSFEVNLPKETPGEVFQGLDMLTLLLAPKGQRSAEQPGIEVTGKSGEAGEQSQDAEDDQGEIDWQVEQQPFQQEEDSLWGETSYGFANKRSGVFQRLQEELCDIVDVPNPDTTQLMERKQARESAENDKFDEEHYLADLYQDDSVIEGLLAHKPPWHHEWRQLQAKNKQTTNQIEPASSEEPIVDLTEDEKEQMRRLPCRQYLLNPEMEKGVLLSLVDVIFAYAYNVRTTLSENSVESAWTICKLSPTLSWLDWFTSLDEVVTVCCRRALCYPLYRHWELANRVLQDVQRIFLLGRRRLLKCLLEVHRILAADEPRYILNELYITDYCVWVQSLSHDKIASIAAALKKVKISKSKIGFQLRELEQAAKLAIQEESKEERDEDAVSSVHQHGYPHVLYEGLDSESTTNPVKQPDNREDKKQGNEAAESSGHDCREPVTNGQGDQCESAAVEESVLSDVATKMSDLKLSGEASEQSSKCNEKEKETDTVSKATLPVSFEDWTWKPPSRKIEVFGEKSTSCCSEKHTDFVKGSTDKIQVEDDGQILPDGEQRETDRTGNVFGKRGSKSETLRSCDPETVVDLGKCCSDAKSEECDPEVTGCVEGEWNRQSHGKVDATVSASDSESDSESSDDSDSDSSTESESELDSEPDS</sequence>
<dbReference type="Pfam" id="PF04925">
    <property type="entry name" value="SHQ1"/>
    <property type="match status" value="1"/>
</dbReference>
<evidence type="ECO:0000256" key="1">
    <source>
        <dbReference type="ARBA" id="ARBA00004514"/>
    </source>
</evidence>
<dbReference type="RefSeq" id="XP_038045580.1">
    <property type="nucleotide sequence ID" value="XM_038189652.1"/>
</dbReference>
<evidence type="ECO:0000256" key="2">
    <source>
        <dbReference type="ARBA" id="ARBA00004642"/>
    </source>
</evidence>
<dbReference type="EnsemblMetazoa" id="XM_038189643.1">
    <property type="protein sequence ID" value="XP_038045571.1"/>
    <property type="gene ID" value="LOC119720104"/>
</dbReference>
<dbReference type="OMA" id="LNQDADY"/>
<feature type="compositionally biased region" description="Acidic residues" evidence="7">
    <location>
        <begin position="689"/>
        <end position="717"/>
    </location>
</feature>
<keyword evidence="10" id="KW-1185">Reference proteome</keyword>
<feature type="compositionally biased region" description="Basic and acidic residues" evidence="7">
    <location>
        <begin position="671"/>
        <end position="680"/>
    </location>
</feature>
<evidence type="ECO:0000313" key="10">
    <source>
        <dbReference type="Proteomes" id="UP000887568"/>
    </source>
</evidence>
<dbReference type="AlphaFoldDB" id="A0A913Z3I5"/>
<feature type="domain" description="CS" evidence="8">
    <location>
        <begin position="1"/>
        <end position="89"/>
    </location>
</feature>
<evidence type="ECO:0000256" key="4">
    <source>
        <dbReference type="ARBA" id="ARBA00013750"/>
    </source>
</evidence>
<dbReference type="InterPro" id="IPR007009">
    <property type="entry name" value="Shq1_C"/>
</dbReference>
<feature type="compositionally biased region" description="Basic and acidic residues" evidence="7">
    <location>
        <begin position="546"/>
        <end position="555"/>
    </location>
</feature>
<dbReference type="Pfam" id="PF21413">
    <property type="entry name" value="SHQ1-like_CS"/>
    <property type="match status" value="1"/>
</dbReference>
<dbReference type="GeneID" id="119720104"/>
<comment type="similarity">
    <text evidence="3">Belongs to the SHQ1 family.</text>
</comment>
<dbReference type="OrthoDB" id="73639at2759"/>
<feature type="region of interest" description="Disordered" evidence="7">
    <location>
        <begin position="655"/>
        <end position="717"/>
    </location>
</feature>
<dbReference type="PANTHER" id="PTHR12967:SF0">
    <property type="entry name" value="PROTEIN SHQ1 HOMOLOG"/>
    <property type="match status" value="1"/>
</dbReference>
<dbReference type="GO" id="GO:0051082">
    <property type="term" value="F:unfolded protein binding"/>
    <property type="evidence" value="ECO:0007669"/>
    <property type="project" value="TreeGrafter"/>
</dbReference>
<dbReference type="GO" id="GO:0000493">
    <property type="term" value="P:box H/ACA snoRNP assembly"/>
    <property type="evidence" value="ECO:0007669"/>
    <property type="project" value="InterPro"/>
</dbReference>
<dbReference type="PANTHER" id="PTHR12967">
    <property type="entry name" value="PROTEIN SHQ1 HOMOLOG"/>
    <property type="match status" value="1"/>
</dbReference>
<accession>A0A913Z3I5</accession>
<feature type="region of interest" description="Disordered" evidence="7">
    <location>
        <begin position="102"/>
        <end position="128"/>
    </location>
</feature>
<evidence type="ECO:0000256" key="6">
    <source>
        <dbReference type="ARBA" id="ARBA00023242"/>
    </source>
</evidence>
<keyword evidence="5" id="KW-0963">Cytoplasm</keyword>
<proteinExistence type="inferred from homology"/>
<feature type="region of interest" description="Disordered" evidence="7">
    <location>
        <begin position="466"/>
        <end position="517"/>
    </location>
</feature>
<protein>
    <recommendedName>
        <fullName evidence="4">Protein SHQ1 homolog</fullName>
    </recommendedName>
</protein>
<dbReference type="InterPro" id="IPR048696">
    <property type="entry name" value="SHQ1-like_CS"/>
</dbReference>
<organism evidence="9 10">
    <name type="scientific">Patiria miniata</name>
    <name type="common">Bat star</name>
    <name type="synonym">Asterina miniata</name>
    <dbReference type="NCBI Taxonomy" id="46514"/>
    <lineage>
        <taxon>Eukaryota</taxon>
        <taxon>Metazoa</taxon>
        <taxon>Echinodermata</taxon>
        <taxon>Eleutherozoa</taxon>
        <taxon>Asterozoa</taxon>
        <taxon>Asteroidea</taxon>
        <taxon>Valvatacea</taxon>
        <taxon>Valvatida</taxon>
        <taxon>Asterinidae</taxon>
        <taxon>Patiria</taxon>
    </lineage>
</organism>
<name>A0A913Z3I5_PATMI</name>
<dbReference type="EnsemblMetazoa" id="XM_038189652.1">
    <property type="protein sequence ID" value="XP_038045580.1"/>
    <property type="gene ID" value="LOC119720104"/>
</dbReference>
<comment type="subcellular location">
    <subcellularLocation>
        <location evidence="1">Cytoplasm</location>
        <location evidence="1">Cytosol</location>
    </subcellularLocation>
    <subcellularLocation>
        <location evidence="2">Nucleus</location>
        <location evidence="2">Nucleoplasm</location>
    </subcellularLocation>
</comment>
<evidence type="ECO:0000256" key="3">
    <source>
        <dbReference type="ARBA" id="ARBA00005607"/>
    </source>
</evidence>
<feature type="region of interest" description="Disordered" evidence="7">
    <location>
        <begin position="608"/>
        <end position="638"/>
    </location>
</feature>
<dbReference type="Proteomes" id="UP000887568">
    <property type="component" value="Unplaced"/>
</dbReference>
<feature type="region of interest" description="Disordered" evidence="7">
    <location>
        <begin position="533"/>
        <end position="557"/>
    </location>
</feature>
<dbReference type="PROSITE" id="PS51203">
    <property type="entry name" value="CS"/>
    <property type="match status" value="1"/>
</dbReference>
<dbReference type="InterPro" id="IPR039742">
    <property type="entry name" value="Shq1"/>
</dbReference>